<dbReference type="OrthoDB" id="6627079at2759"/>
<organism evidence="1 2">
    <name type="scientific">Trichonephila inaurata madagascariensis</name>
    <dbReference type="NCBI Taxonomy" id="2747483"/>
    <lineage>
        <taxon>Eukaryota</taxon>
        <taxon>Metazoa</taxon>
        <taxon>Ecdysozoa</taxon>
        <taxon>Arthropoda</taxon>
        <taxon>Chelicerata</taxon>
        <taxon>Arachnida</taxon>
        <taxon>Araneae</taxon>
        <taxon>Araneomorphae</taxon>
        <taxon>Entelegynae</taxon>
        <taxon>Araneoidea</taxon>
        <taxon>Nephilidae</taxon>
        <taxon>Trichonephila</taxon>
        <taxon>Trichonephila inaurata</taxon>
    </lineage>
</organism>
<protein>
    <submittedName>
        <fullName evidence="1">DDE Tnp4 domain-containing protein</fullName>
    </submittedName>
</protein>
<dbReference type="EMBL" id="BMAV01008304">
    <property type="protein sequence ID" value="GFY51766.1"/>
    <property type="molecule type" value="Genomic_DNA"/>
</dbReference>
<evidence type="ECO:0000313" key="1">
    <source>
        <dbReference type="EMBL" id="GFY51766.1"/>
    </source>
</evidence>
<proteinExistence type="predicted"/>
<gene>
    <name evidence="1" type="primary">AVEN_88755_1</name>
    <name evidence="1" type="ORF">TNIN_243641</name>
</gene>
<accession>A0A8X7C069</accession>
<reference evidence="1" key="1">
    <citation type="submission" date="2020-08" db="EMBL/GenBank/DDBJ databases">
        <title>Multicomponent nature underlies the extraordinary mechanical properties of spider dragline silk.</title>
        <authorList>
            <person name="Kono N."/>
            <person name="Nakamura H."/>
            <person name="Mori M."/>
            <person name="Yoshida Y."/>
            <person name="Ohtoshi R."/>
            <person name="Malay A.D."/>
            <person name="Moran D.A.P."/>
            <person name="Tomita M."/>
            <person name="Numata K."/>
            <person name="Arakawa K."/>
        </authorList>
    </citation>
    <scope>NUCLEOTIDE SEQUENCE</scope>
</reference>
<keyword evidence="2" id="KW-1185">Reference proteome</keyword>
<dbReference type="AlphaFoldDB" id="A0A8X7C069"/>
<name>A0A8X7C069_9ARAC</name>
<dbReference type="Proteomes" id="UP000886998">
    <property type="component" value="Unassembled WGS sequence"/>
</dbReference>
<sequence>MLREFNDGINSRKKYSKTTKKTVKSYHRLLRMGVSTFEKLVALLSPTIKRKNTSMRKAILAAKRIALTLRYLATGETQSSLSYQFRIAQNTISGIIPAVCAAICHHLGSETQVPDSENKWKMVAEELWAKWNFSLYLGAMDGKHIKINPPSHSGATCRNCKGFLQHRVVGPCRC</sequence>
<evidence type="ECO:0000313" key="2">
    <source>
        <dbReference type="Proteomes" id="UP000886998"/>
    </source>
</evidence>
<comment type="caution">
    <text evidence="1">The sequence shown here is derived from an EMBL/GenBank/DDBJ whole genome shotgun (WGS) entry which is preliminary data.</text>
</comment>